<protein>
    <submittedName>
        <fullName evidence="1">Uncharacterized protein</fullName>
    </submittedName>
</protein>
<organism evidence="1 3">
    <name type="scientific">Collybiopsis confluens</name>
    <dbReference type="NCBI Taxonomy" id="2823264"/>
    <lineage>
        <taxon>Eukaryota</taxon>
        <taxon>Fungi</taxon>
        <taxon>Dikarya</taxon>
        <taxon>Basidiomycota</taxon>
        <taxon>Agaricomycotina</taxon>
        <taxon>Agaricomycetes</taxon>
        <taxon>Agaricomycetidae</taxon>
        <taxon>Agaricales</taxon>
        <taxon>Marasmiineae</taxon>
        <taxon>Omphalotaceae</taxon>
        <taxon>Collybiopsis</taxon>
    </lineage>
</organism>
<sequence length="121" mass="13592">MAMAEHRSLMAGLPKGFDFNKGASQYVIFIKQIRANLPARTSVRDVPILNAIPQGQNPQYFDLDLTAGVGSDVRVVRVRLQMNNLYVVGYSRDRGATWYELAHDDEKSDTLQTVTTKVSKF</sequence>
<reference evidence="1 3" key="1">
    <citation type="journal article" date="2020" name="ISME J.">
        <title>Uncovering the hidden diversity of litter-decomposition mechanisms in mushroom-forming fungi.</title>
        <authorList>
            <person name="Floudas D."/>
            <person name="Bentzer J."/>
            <person name="Ahren D."/>
            <person name="Johansson T."/>
            <person name="Persson P."/>
            <person name="Tunlid A."/>
        </authorList>
    </citation>
    <scope>NUCLEOTIDE SEQUENCE [LARGE SCALE GENOMIC DNA]</scope>
    <source>
        <strain evidence="1 3">CBS 406.79</strain>
    </source>
</reference>
<dbReference type="InterPro" id="IPR016138">
    <property type="entry name" value="Ribosome_inactivat_prot_sub1"/>
</dbReference>
<comment type="caution">
    <text evidence="1">The sequence shown here is derived from an EMBL/GenBank/DDBJ whole genome shotgun (WGS) entry which is preliminary data.</text>
</comment>
<dbReference type="OrthoDB" id="1602268at2759"/>
<dbReference type="InterPro" id="IPR001574">
    <property type="entry name" value="Ribosome_inactivat_prot"/>
</dbReference>
<dbReference type="Gene3D" id="3.40.420.10">
    <property type="entry name" value="Ricin (A subunit), domain 1"/>
    <property type="match status" value="1"/>
</dbReference>
<dbReference type="AlphaFoldDB" id="A0A8H5FRU1"/>
<dbReference type="EMBL" id="JAACJN010000165">
    <property type="protein sequence ID" value="KAF5365563.1"/>
    <property type="molecule type" value="Genomic_DNA"/>
</dbReference>
<evidence type="ECO:0000313" key="3">
    <source>
        <dbReference type="Proteomes" id="UP000518752"/>
    </source>
</evidence>
<dbReference type="GO" id="GO:0017148">
    <property type="term" value="P:negative regulation of translation"/>
    <property type="evidence" value="ECO:0007669"/>
    <property type="project" value="InterPro"/>
</dbReference>
<dbReference type="Proteomes" id="UP000518752">
    <property type="component" value="Unassembled WGS sequence"/>
</dbReference>
<dbReference type="Pfam" id="PF00161">
    <property type="entry name" value="RIP"/>
    <property type="match status" value="1"/>
</dbReference>
<dbReference type="GO" id="GO:0030598">
    <property type="term" value="F:rRNA N-glycosylase activity"/>
    <property type="evidence" value="ECO:0007669"/>
    <property type="project" value="InterPro"/>
</dbReference>
<evidence type="ECO:0000313" key="1">
    <source>
        <dbReference type="EMBL" id="KAF5346437.1"/>
    </source>
</evidence>
<dbReference type="EMBL" id="JAACJN010000352">
    <property type="protein sequence ID" value="KAF5346437.1"/>
    <property type="molecule type" value="Genomic_DNA"/>
</dbReference>
<keyword evidence="3" id="KW-1185">Reference proteome</keyword>
<dbReference type="InterPro" id="IPR036041">
    <property type="entry name" value="Ribosome-inact_prot_sf"/>
</dbReference>
<name>A0A8H5FRU1_9AGAR</name>
<proteinExistence type="predicted"/>
<dbReference type="SUPFAM" id="SSF56371">
    <property type="entry name" value="Ribosome inactivating proteins (RIP)"/>
    <property type="match status" value="1"/>
</dbReference>
<evidence type="ECO:0000313" key="2">
    <source>
        <dbReference type="EMBL" id="KAF5365563.1"/>
    </source>
</evidence>
<accession>A0A8H5FRU1</accession>
<gene>
    <name evidence="2" type="ORF">D9757_010924</name>
    <name evidence="1" type="ORF">D9757_014704</name>
</gene>